<protein>
    <submittedName>
        <fullName evidence="1">Uncharacterized protein</fullName>
    </submittedName>
</protein>
<keyword evidence="2" id="KW-1185">Reference proteome</keyword>
<name>A0A239GPF8_9BACT</name>
<accession>A0A239GPF8</accession>
<dbReference type="OrthoDB" id="9987865at2"/>
<organism evidence="1 2">
    <name type="scientific">Belliella buryatensis</name>
    <dbReference type="NCBI Taxonomy" id="1500549"/>
    <lineage>
        <taxon>Bacteria</taxon>
        <taxon>Pseudomonadati</taxon>
        <taxon>Bacteroidota</taxon>
        <taxon>Cytophagia</taxon>
        <taxon>Cytophagales</taxon>
        <taxon>Cyclobacteriaceae</taxon>
        <taxon>Belliella</taxon>
    </lineage>
</organism>
<dbReference type="Proteomes" id="UP000198480">
    <property type="component" value="Unassembled WGS sequence"/>
</dbReference>
<sequence>MKTVNLKEVSSNLEDERINSIAILLYEFAEIEYQYFLEKNENIGAAKEDKNLEIGQNQKTAA</sequence>
<reference evidence="2" key="1">
    <citation type="submission" date="2017-06" db="EMBL/GenBank/DDBJ databases">
        <authorList>
            <person name="Varghese N."/>
            <person name="Submissions S."/>
        </authorList>
    </citation>
    <scope>NUCLEOTIDE SEQUENCE [LARGE SCALE GENOMIC DNA]</scope>
    <source>
        <strain evidence="2">5C</strain>
    </source>
</reference>
<proteinExistence type="predicted"/>
<evidence type="ECO:0000313" key="1">
    <source>
        <dbReference type="EMBL" id="SNS70755.1"/>
    </source>
</evidence>
<gene>
    <name evidence="1" type="ORF">SAMN06295967_1189</name>
</gene>
<dbReference type="RefSeq" id="WP_089242358.1">
    <property type="nucleotide sequence ID" value="NZ_FZOK01000018.1"/>
</dbReference>
<evidence type="ECO:0000313" key="2">
    <source>
        <dbReference type="Proteomes" id="UP000198480"/>
    </source>
</evidence>
<dbReference type="AlphaFoldDB" id="A0A239GPF8"/>
<dbReference type="EMBL" id="FZOK01000018">
    <property type="protein sequence ID" value="SNS70755.1"/>
    <property type="molecule type" value="Genomic_DNA"/>
</dbReference>